<comment type="caution">
    <text evidence="4">The sequence shown here is derived from an EMBL/GenBank/DDBJ whole genome shotgun (WGS) entry which is preliminary data.</text>
</comment>
<sequence length="216" mass="24801">MQDPNEDTEWNDILRQTGVLPPRPPSPTAEIEAAFDDAVQKAYDNRLEGKTVRELDELDEDGLEDEDFIQMYREKRMQEIRDQLSKEKYGEVIKINKSEYKTEITEASNSCPVIVHISSSQSTQSRLLQGLLLRIAPKFREIKFVEIDSKQINERFPDSQTPTVLVYKDEAVTHQLVTLSLVGGNSTSINDFEQYLVKCDVLSRTDSRLVDNEDED</sequence>
<gene>
    <name evidence="4" type="ORF">DASB73_038580</name>
</gene>
<dbReference type="InterPro" id="IPR024253">
    <property type="entry name" value="Phosducin_thioredoxin-like_dom"/>
</dbReference>
<dbReference type="PANTHER" id="PTHR45809">
    <property type="entry name" value="VIRAL IAP-ASSOCIATED FACTOR HOMOLOG"/>
    <property type="match status" value="1"/>
</dbReference>
<dbReference type="Gene3D" id="3.40.30.10">
    <property type="entry name" value="Glutaredoxin"/>
    <property type="match status" value="1"/>
</dbReference>
<evidence type="ECO:0000256" key="1">
    <source>
        <dbReference type="ARBA" id="ARBA00009686"/>
    </source>
</evidence>
<evidence type="ECO:0000256" key="2">
    <source>
        <dbReference type="SAM" id="MobiDB-lite"/>
    </source>
</evidence>
<dbReference type="GO" id="GO:0006457">
    <property type="term" value="P:protein folding"/>
    <property type="evidence" value="ECO:0007669"/>
    <property type="project" value="TreeGrafter"/>
</dbReference>
<dbReference type="CDD" id="cd02988">
    <property type="entry name" value="Phd_like_VIAF"/>
    <property type="match status" value="1"/>
</dbReference>
<dbReference type="EMBL" id="BTGC01000008">
    <property type="protein sequence ID" value="GMM52895.1"/>
    <property type="molecule type" value="Genomic_DNA"/>
</dbReference>
<evidence type="ECO:0000313" key="5">
    <source>
        <dbReference type="Proteomes" id="UP001362899"/>
    </source>
</evidence>
<dbReference type="GO" id="GO:0005737">
    <property type="term" value="C:cytoplasm"/>
    <property type="evidence" value="ECO:0007669"/>
    <property type="project" value="TreeGrafter"/>
</dbReference>
<accession>A0AAV5RN94</accession>
<feature type="compositionally biased region" description="Acidic residues" evidence="2">
    <location>
        <begin position="1"/>
        <end position="10"/>
    </location>
</feature>
<dbReference type="SUPFAM" id="SSF52833">
    <property type="entry name" value="Thioredoxin-like"/>
    <property type="match status" value="1"/>
</dbReference>
<dbReference type="InterPro" id="IPR036249">
    <property type="entry name" value="Thioredoxin-like_sf"/>
</dbReference>
<dbReference type="InterPro" id="IPR051498">
    <property type="entry name" value="Phosducin-like_chap/apop_reg"/>
</dbReference>
<dbReference type="Pfam" id="PF02114">
    <property type="entry name" value="Phosducin"/>
    <property type="match status" value="1"/>
</dbReference>
<feature type="region of interest" description="Disordered" evidence="2">
    <location>
        <begin position="1"/>
        <end position="26"/>
    </location>
</feature>
<proteinExistence type="inferred from homology"/>
<reference evidence="4 5" key="1">
    <citation type="journal article" date="2023" name="Elife">
        <title>Identification of key yeast species and microbe-microbe interactions impacting larval growth of Drosophila in the wild.</title>
        <authorList>
            <person name="Mure A."/>
            <person name="Sugiura Y."/>
            <person name="Maeda R."/>
            <person name="Honda K."/>
            <person name="Sakurai N."/>
            <person name="Takahashi Y."/>
            <person name="Watada M."/>
            <person name="Katoh T."/>
            <person name="Gotoh A."/>
            <person name="Gotoh Y."/>
            <person name="Taniguchi I."/>
            <person name="Nakamura K."/>
            <person name="Hayashi T."/>
            <person name="Katayama T."/>
            <person name="Uemura T."/>
            <person name="Hattori Y."/>
        </authorList>
    </citation>
    <scope>NUCLEOTIDE SEQUENCE [LARGE SCALE GENOMIC DNA]</scope>
    <source>
        <strain evidence="4 5">SB-73</strain>
    </source>
</reference>
<evidence type="ECO:0000313" key="4">
    <source>
        <dbReference type="EMBL" id="GMM52895.1"/>
    </source>
</evidence>
<comment type="similarity">
    <text evidence="1">Belongs to the phosducin family.</text>
</comment>
<dbReference type="PANTHER" id="PTHR45809:SF3">
    <property type="entry name" value="VIRAL IAP-ASSOCIATED FACTOR HOMOLOG"/>
    <property type="match status" value="1"/>
</dbReference>
<dbReference type="AlphaFoldDB" id="A0AAV5RN94"/>
<evidence type="ECO:0000259" key="3">
    <source>
        <dbReference type="Pfam" id="PF02114"/>
    </source>
</evidence>
<feature type="domain" description="Phosducin" evidence="3">
    <location>
        <begin position="37"/>
        <end position="202"/>
    </location>
</feature>
<organism evidence="4 5">
    <name type="scientific">Starmerella bacillaris</name>
    <name type="common">Yeast</name>
    <name type="synonym">Candida zemplinina</name>
    <dbReference type="NCBI Taxonomy" id="1247836"/>
    <lineage>
        <taxon>Eukaryota</taxon>
        <taxon>Fungi</taxon>
        <taxon>Dikarya</taxon>
        <taxon>Ascomycota</taxon>
        <taxon>Saccharomycotina</taxon>
        <taxon>Dipodascomycetes</taxon>
        <taxon>Dipodascales</taxon>
        <taxon>Trichomonascaceae</taxon>
        <taxon>Starmerella</taxon>
    </lineage>
</organism>
<keyword evidence="5" id="KW-1185">Reference proteome</keyword>
<dbReference type="Proteomes" id="UP001362899">
    <property type="component" value="Unassembled WGS sequence"/>
</dbReference>
<name>A0AAV5RN94_STABA</name>
<protein>
    <submittedName>
        <fullName evidence="4">Plp2 protein</fullName>
    </submittedName>
</protein>